<keyword evidence="5" id="KW-0238">DNA-binding</keyword>
<comment type="similarity">
    <text evidence="1">Belongs to the Fur family.</text>
</comment>
<dbReference type="Pfam" id="PF01475">
    <property type="entry name" value="FUR"/>
    <property type="match status" value="1"/>
</dbReference>
<evidence type="ECO:0000256" key="3">
    <source>
        <dbReference type="ARBA" id="ARBA00022833"/>
    </source>
</evidence>
<dbReference type="InterPro" id="IPR043135">
    <property type="entry name" value="Fur_C"/>
</dbReference>
<dbReference type="Proteomes" id="UP000316238">
    <property type="component" value="Unassembled WGS sequence"/>
</dbReference>
<dbReference type="Gene3D" id="3.30.1490.190">
    <property type="match status" value="1"/>
</dbReference>
<dbReference type="GO" id="GO:0003700">
    <property type="term" value="F:DNA-binding transcription factor activity"/>
    <property type="evidence" value="ECO:0007669"/>
    <property type="project" value="InterPro"/>
</dbReference>
<dbReference type="PANTHER" id="PTHR33202">
    <property type="entry name" value="ZINC UPTAKE REGULATION PROTEIN"/>
    <property type="match status" value="1"/>
</dbReference>
<dbReference type="GO" id="GO:0045892">
    <property type="term" value="P:negative regulation of DNA-templated transcription"/>
    <property type="evidence" value="ECO:0007669"/>
    <property type="project" value="TreeGrafter"/>
</dbReference>
<dbReference type="InterPro" id="IPR002481">
    <property type="entry name" value="FUR"/>
</dbReference>
<keyword evidence="4" id="KW-0805">Transcription regulation</keyword>
<comment type="cofactor">
    <cofactor evidence="7">
        <name>Zn(2+)</name>
        <dbReference type="ChEBI" id="CHEBI:29105"/>
    </cofactor>
    <text evidence="7">Binds 1 zinc ion per subunit.</text>
</comment>
<evidence type="ECO:0000256" key="1">
    <source>
        <dbReference type="ARBA" id="ARBA00007957"/>
    </source>
</evidence>
<evidence type="ECO:0000313" key="9">
    <source>
        <dbReference type="EMBL" id="TAA73896.1"/>
    </source>
</evidence>
<evidence type="ECO:0000256" key="4">
    <source>
        <dbReference type="ARBA" id="ARBA00023015"/>
    </source>
</evidence>
<dbReference type="GO" id="GO:0000976">
    <property type="term" value="F:transcription cis-regulatory region binding"/>
    <property type="evidence" value="ECO:0007669"/>
    <property type="project" value="TreeGrafter"/>
</dbReference>
<keyword evidence="8" id="KW-0408">Iron</keyword>
<keyword evidence="2" id="KW-0678">Repressor</keyword>
<protein>
    <submittedName>
        <fullName evidence="9">Fe2+ or Zn2+ uptake regulation protein</fullName>
    </submittedName>
</protein>
<dbReference type="PANTHER" id="PTHR33202:SF7">
    <property type="entry name" value="FERRIC UPTAKE REGULATION PROTEIN"/>
    <property type="match status" value="1"/>
</dbReference>
<dbReference type="EMBL" id="NQJD01000051">
    <property type="protein sequence ID" value="TAA73896.1"/>
    <property type="molecule type" value="Genomic_DNA"/>
</dbReference>
<organism evidence="9 10">
    <name type="scientific">Candidatus Electronema aureum</name>
    <dbReference type="NCBI Taxonomy" id="2005002"/>
    <lineage>
        <taxon>Bacteria</taxon>
        <taxon>Pseudomonadati</taxon>
        <taxon>Thermodesulfobacteriota</taxon>
        <taxon>Desulfobulbia</taxon>
        <taxon>Desulfobulbales</taxon>
        <taxon>Desulfobulbaceae</taxon>
        <taxon>Candidatus Electronema</taxon>
    </lineage>
</organism>
<dbReference type="InterPro" id="IPR036390">
    <property type="entry name" value="WH_DNA-bd_sf"/>
</dbReference>
<reference evidence="9" key="1">
    <citation type="submission" date="2017-07" db="EMBL/GenBank/DDBJ databases">
        <title>The cable genome - Insights into the physiology and evolution of filamentous bacteria capable of sulfide oxidation via long distance electron transfer.</title>
        <authorList>
            <person name="Thorup C."/>
            <person name="Bjerg J.T."/>
            <person name="Schreiber L."/>
            <person name="Nielsen L.P."/>
            <person name="Kjeldsen K.U."/>
            <person name="Boesen T."/>
            <person name="Boggild A."/>
            <person name="Meysman F."/>
            <person name="Geelhoed J."/>
            <person name="Schramm A."/>
        </authorList>
    </citation>
    <scope>NUCLEOTIDE SEQUENCE [LARGE SCALE GENOMIC DNA]</scope>
    <source>
        <strain evidence="9">GS</strain>
    </source>
</reference>
<evidence type="ECO:0000256" key="6">
    <source>
        <dbReference type="ARBA" id="ARBA00023163"/>
    </source>
</evidence>
<evidence type="ECO:0000256" key="8">
    <source>
        <dbReference type="PIRSR" id="PIRSR602481-2"/>
    </source>
</evidence>
<dbReference type="Gene3D" id="1.10.10.10">
    <property type="entry name" value="Winged helix-like DNA-binding domain superfamily/Winged helix DNA-binding domain"/>
    <property type="match status" value="2"/>
</dbReference>
<keyword evidence="10" id="KW-1185">Reference proteome</keyword>
<dbReference type="GO" id="GO:1900376">
    <property type="term" value="P:regulation of secondary metabolite biosynthetic process"/>
    <property type="evidence" value="ECO:0007669"/>
    <property type="project" value="TreeGrafter"/>
</dbReference>
<sequence length="232" mass="26441">MILNYHFFINFEHKGDVMKTILRMTHQREVILDEMGKCKGHPTADVLYERIKKKLPRISLATVYRNLEILSEAGMIRKLEISGRQKRFDRLLDQHHHIYCVQCHRVDNLKVETVSPDSAAEIGYRISGCRIEFFGICPECQKKNNSRHEDSNEECRVTGPAKLNGKLNERQREVLKVLNGCCGTCSGRDIATAISLEPEKVSCQLTALKKKGLIASPARCRYEITAAGREVL</sequence>
<feature type="binding site" evidence="8">
    <location>
        <position position="112"/>
    </location>
    <ligand>
        <name>Fe cation</name>
        <dbReference type="ChEBI" id="CHEBI:24875"/>
    </ligand>
</feature>
<evidence type="ECO:0000256" key="2">
    <source>
        <dbReference type="ARBA" id="ARBA00022491"/>
    </source>
</evidence>
<dbReference type="InterPro" id="IPR036388">
    <property type="entry name" value="WH-like_DNA-bd_sf"/>
</dbReference>
<feature type="binding site" evidence="7">
    <location>
        <position position="137"/>
    </location>
    <ligand>
        <name>Zn(2+)</name>
        <dbReference type="ChEBI" id="CHEBI:29105"/>
    </ligand>
</feature>
<evidence type="ECO:0000256" key="5">
    <source>
        <dbReference type="ARBA" id="ARBA00023125"/>
    </source>
</evidence>
<dbReference type="SUPFAM" id="SSF46785">
    <property type="entry name" value="Winged helix' DNA-binding domain"/>
    <property type="match status" value="2"/>
</dbReference>
<dbReference type="CDD" id="cd07153">
    <property type="entry name" value="Fur_like"/>
    <property type="match status" value="1"/>
</dbReference>
<evidence type="ECO:0000313" key="10">
    <source>
        <dbReference type="Proteomes" id="UP000316238"/>
    </source>
</evidence>
<keyword evidence="7" id="KW-0479">Metal-binding</keyword>
<feature type="binding site" evidence="7">
    <location>
        <position position="100"/>
    </location>
    <ligand>
        <name>Zn(2+)</name>
        <dbReference type="ChEBI" id="CHEBI:29105"/>
    </ligand>
</feature>
<dbReference type="GO" id="GO:0008270">
    <property type="term" value="F:zinc ion binding"/>
    <property type="evidence" value="ECO:0007669"/>
    <property type="project" value="TreeGrafter"/>
</dbReference>
<name>A0A521FYR0_9BACT</name>
<comment type="cofactor">
    <cofactor evidence="8">
        <name>Mn(2+)</name>
        <dbReference type="ChEBI" id="CHEBI:29035"/>
    </cofactor>
    <cofactor evidence="8">
        <name>Fe(2+)</name>
        <dbReference type="ChEBI" id="CHEBI:29033"/>
    </cofactor>
    <text evidence="8">Binds 1 Mn(2+) or Fe(2+) ion per subunit.</text>
</comment>
<comment type="caution">
    <text evidence="9">The sequence shown here is derived from an EMBL/GenBank/DDBJ whole genome shotgun (WGS) entry which is preliminary data.</text>
</comment>
<keyword evidence="6" id="KW-0804">Transcription</keyword>
<proteinExistence type="inferred from homology"/>
<evidence type="ECO:0000256" key="7">
    <source>
        <dbReference type="PIRSR" id="PIRSR602481-1"/>
    </source>
</evidence>
<keyword evidence="3 7" id="KW-0862">Zinc</keyword>
<feature type="binding site" evidence="7">
    <location>
        <position position="140"/>
    </location>
    <ligand>
        <name>Zn(2+)</name>
        <dbReference type="ChEBI" id="CHEBI:29105"/>
    </ligand>
</feature>
<dbReference type="AlphaFoldDB" id="A0A521FYR0"/>
<accession>A0A521FYR0</accession>
<feature type="binding site" evidence="7">
    <location>
        <position position="103"/>
    </location>
    <ligand>
        <name>Zn(2+)</name>
        <dbReference type="ChEBI" id="CHEBI:29105"/>
    </ligand>
</feature>
<gene>
    <name evidence="9" type="ORF">CDV28_15114</name>
</gene>